<dbReference type="PROSITE" id="PS50097">
    <property type="entry name" value="BTB"/>
    <property type="match status" value="1"/>
</dbReference>
<name>A0A6J8C2I6_MYTCO</name>
<dbReference type="Gene3D" id="2.60.120.820">
    <property type="entry name" value="PHR domain"/>
    <property type="match status" value="1"/>
</dbReference>
<accession>A0A6J8C2I6</accession>
<dbReference type="SMART" id="SM00225">
    <property type="entry name" value="BTB"/>
    <property type="match status" value="1"/>
</dbReference>
<dbReference type="InterPro" id="IPR038648">
    <property type="entry name" value="PHR_sf"/>
</dbReference>
<dbReference type="Pfam" id="PF08005">
    <property type="entry name" value="PHR"/>
    <property type="match status" value="1"/>
</dbReference>
<keyword evidence="2" id="KW-0963">Cytoplasm</keyword>
<dbReference type="InterPro" id="IPR011705">
    <property type="entry name" value="BACK"/>
</dbReference>
<evidence type="ECO:0000259" key="3">
    <source>
        <dbReference type="PROSITE" id="PS50097"/>
    </source>
</evidence>
<dbReference type="Gene3D" id="1.25.40.420">
    <property type="match status" value="1"/>
</dbReference>
<dbReference type="SMART" id="SM00875">
    <property type="entry name" value="BACK"/>
    <property type="match status" value="1"/>
</dbReference>
<dbReference type="PANTHER" id="PTHR45774">
    <property type="entry name" value="BTB/POZ DOMAIN-CONTAINING"/>
    <property type="match status" value="1"/>
</dbReference>
<sequence>MAKPGVTVDWQDGKSLSECMIYMLEKEIMCDVTFRVGTDQSIIKAHKYMLASRSPVFYTMFEGSCPEKGEIIVPDINPEIFKASLKCIYSDKLEVALENIADALYVAEKYMVCTMKKECTSLLSSSAETSNAPLVFNTASHFHLETIKAKSLQYIQNNAVECLTAPNAMKISKENIEAILKLDSMSCSETTMCRFLIKWAVHQCEVQKKTATGENMREIIGSMLYSVRFPFIDKEYFAKEIAHSGLLTLEEVVSVFSSHYGRENEFYTGLVRQSRVFNKIHTVLRHQRIVTQWAPYKDIINYDALKIKVNKNIELKSVILYGPDGDVSSSAKNLTVKIINDSGDEVFSQKYESCTQRRELQTVNLSEPIELDSNKYFTITLVGLKFAAYFGEQCKPEYRIDDIIVTFQNSPNCNTTTNVEQGQIAGIEFNV</sequence>
<gene>
    <name evidence="4" type="ORF">MCOR_25130</name>
</gene>
<reference evidence="4 5" key="1">
    <citation type="submission" date="2020-06" db="EMBL/GenBank/DDBJ databases">
        <authorList>
            <person name="Li R."/>
            <person name="Bekaert M."/>
        </authorList>
    </citation>
    <scope>NUCLEOTIDE SEQUENCE [LARGE SCALE GENOMIC DNA]</scope>
    <source>
        <strain evidence="5">wild</strain>
    </source>
</reference>
<dbReference type="InterPro" id="IPR012983">
    <property type="entry name" value="PHR"/>
</dbReference>
<dbReference type="AlphaFoldDB" id="A0A6J8C2I6"/>
<comment type="subcellular location">
    <subcellularLocation>
        <location evidence="1">Cytoplasm</location>
    </subcellularLocation>
</comment>
<dbReference type="InterPro" id="IPR000210">
    <property type="entry name" value="BTB/POZ_dom"/>
</dbReference>
<organism evidence="4 5">
    <name type="scientific">Mytilus coruscus</name>
    <name type="common">Sea mussel</name>
    <dbReference type="NCBI Taxonomy" id="42192"/>
    <lineage>
        <taxon>Eukaryota</taxon>
        <taxon>Metazoa</taxon>
        <taxon>Spiralia</taxon>
        <taxon>Lophotrochozoa</taxon>
        <taxon>Mollusca</taxon>
        <taxon>Bivalvia</taxon>
        <taxon>Autobranchia</taxon>
        <taxon>Pteriomorphia</taxon>
        <taxon>Mytilida</taxon>
        <taxon>Mytiloidea</taxon>
        <taxon>Mytilidae</taxon>
        <taxon>Mytilinae</taxon>
        <taxon>Mytilus</taxon>
    </lineage>
</organism>
<protein>
    <submittedName>
        <fullName evidence="4">BTBD3_6</fullName>
    </submittedName>
</protein>
<evidence type="ECO:0000256" key="2">
    <source>
        <dbReference type="ARBA" id="ARBA00022490"/>
    </source>
</evidence>
<dbReference type="OrthoDB" id="45365at2759"/>
<dbReference type="GO" id="GO:0005829">
    <property type="term" value="C:cytosol"/>
    <property type="evidence" value="ECO:0007669"/>
    <property type="project" value="TreeGrafter"/>
</dbReference>
<evidence type="ECO:0000256" key="1">
    <source>
        <dbReference type="ARBA" id="ARBA00004496"/>
    </source>
</evidence>
<dbReference type="InterPro" id="IPR011333">
    <property type="entry name" value="SKP1/BTB/POZ_sf"/>
</dbReference>
<keyword evidence="5" id="KW-1185">Reference proteome</keyword>
<dbReference type="SUPFAM" id="SSF54695">
    <property type="entry name" value="POZ domain"/>
    <property type="match status" value="1"/>
</dbReference>
<dbReference type="GO" id="GO:0022008">
    <property type="term" value="P:neurogenesis"/>
    <property type="evidence" value="ECO:0007669"/>
    <property type="project" value="TreeGrafter"/>
</dbReference>
<dbReference type="PANTHER" id="PTHR45774:SF4">
    <property type="entry name" value="AXUNDEAD, ISOFORM F"/>
    <property type="match status" value="1"/>
</dbReference>
<dbReference type="Pfam" id="PF07707">
    <property type="entry name" value="BACK"/>
    <property type="match status" value="1"/>
</dbReference>
<proteinExistence type="predicted"/>
<evidence type="ECO:0000313" key="5">
    <source>
        <dbReference type="Proteomes" id="UP000507470"/>
    </source>
</evidence>
<dbReference type="EMBL" id="CACVKT020004433">
    <property type="protein sequence ID" value="CAC5390002.1"/>
    <property type="molecule type" value="Genomic_DNA"/>
</dbReference>
<dbReference type="Proteomes" id="UP000507470">
    <property type="component" value="Unassembled WGS sequence"/>
</dbReference>
<evidence type="ECO:0000313" key="4">
    <source>
        <dbReference type="EMBL" id="CAC5390002.1"/>
    </source>
</evidence>
<dbReference type="Pfam" id="PF00651">
    <property type="entry name" value="BTB"/>
    <property type="match status" value="1"/>
</dbReference>
<dbReference type="Gene3D" id="3.30.710.10">
    <property type="entry name" value="Potassium Channel Kv1.1, Chain A"/>
    <property type="match status" value="1"/>
</dbReference>
<feature type="domain" description="BTB" evidence="3">
    <location>
        <begin position="30"/>
        <end position="97"/>
    </location>
</feature>